<dbReference type="Pfam" id="PF03466">
    <property type="entry name" value="LysR_substrate"/>
    <property type="match status" value="1"/>
</dbReference>
<dbReference type="STRING" id="28173.VIBNI_B0101"/>
<dbReference type="GO" id="GO:0000976">
    <property type="term" value="F:transcription cis-regulatory region binding"/>
    <property type="evidence" value="ECO:0007669"/>
    <property type="project" value="TreeGrafter"/>
</dbReference>
<dbReference type="EMBL" id="FO203527">
    <property type="protein sequence ID" value="CCO59933.1"/>
    <property type="molecule type" value="Genomic_DNA"/>
</dbReference>
<dbReference type="SUPFAM" id="SSF46785">
    <property type="entry name" value="Winged helix' DNA-binding domain"/>
    <property type="match status" value="1"/>
</dbReference>
<evidence type="ECO:0000256" key="1">
    <source>
        <dbReference type="ARBA" id="ARBA00009437"/>
    </source>
</evidence>
<accession>U4KFZ9</accession>
<gene>
    <name evidence="6" type="ORF">VIBNI_B0101</name>
</gene>
<dbReference type="CDD" id="cd05466">
    <property type="entry name" value="PBP2_LTTR_substrate"/>
    <property type="match status" value="1"/>
</dbReference>
<reference evidence="6 7" key="1">
    <citation type="journal article" date="2013" name="ISME J.">
        <title>Comparative genomics of pathogenic lineages of Vibrio nigripulchritudo identifies virulence-associated traits.</title>
        <authorList>
            <person name="Goudenege D."/>
            <person name="Labreuche Y."/>
            <person name="Krin E."/>
            <person name="Ansquer D."/>
            <person name="Mangenot S."/>
            <person name="Calteau A."/>
            <person name="Medigue C."/>
            <person name="Mazel D."/>
            <person name="Polz M.F."/>
            <person name="Le Roux F."/>
        </authorList>
    </citation>
    <scope>NUCLEOTIDE SEQUENCE [LARGE SCALE GENOMIC DNA]</scope>
    <source>
        <strain evidence="7">SnF1</strain>
    </source>
</reference>
<organism evidence="6 7">
    <name type="scientific">Vibrio nigripulchritudo</name>
    <dbReference type="NCBI Taxonomy" id="28173"/>
    <lineage>
        <taxon>Bacteria</taxon>
        <taxon>Pseudomonadati</taxon>
        <taxon>Pseudomonadota</taxon>
        <taxon>Gammaproteobacteria</taxon>
        <taxon>Vibrionales</taxon>
        <taxon>Vibrionaceae</taxon>
        <taxon>Vibrio</taxon>
    </lineage>
</organism>
<dbReference type="RefSeq" id="WP_022560609.1">
    <property type="nucleotide sequence ID" value="NC_022543.1"/>
</dbReference>
<dbReference type="Gene3D" id="1.10.10.10">
    <property type="entry name" value="Winged helix-like DNA-binding domain superfamily/Winged helix DNA-binding domain"/>
    <property type="match status" value="1"/>
</dbReference>
<dbReference type="PROSITE" id="PS50931">
    <property type="entry name" value="HTH_LYSR"/>
    <property type="match status" value="1"/>
</dbReference>
<dbReference type="InterPro" id="IPR036388">
    <property type="entry name" value="WH-like_DNA-bd_sf"/>
</dbReference>
<dbReference type="InterPro" id="IPR005119">
    <property type="entry name" value="LysR_subst-bd"/>
</dbReference>
<evidence type="ECO:0000256" key="2">
    <source>
        <dbReference type="ARBA" id="ARBA00023015"/>
    </source>
</evidence>
<keyword evidence="2" id="KW-0805">Transcription regulation</keyword>
<sequence>MDNHQLRTFVAVAQEGSITRASERLFLSQPAVSAHIKALESSLSLTLFERTPQGMRLTLDGQRILIKAEQTLKAHQDLLEEARKIQGQIAGVVNVGASSHTPPDILGKLIMYVAERFPDVEIKLQQLPNADIVRGIKNGSLDAGIYNDIGQTPEEFYSVTLTKTRLLLATSPHLPDIPVPVDWSSLQHLPWIYPGAETCCGKAAEALFEEHGFRPSKLISVDREKVTRTLIAGGLGIGLIHQEKGTAEPDNDNLKVICDIPLRLRTMFVCLNTRQNDPLIQSLIGAIT</sequence>
<name>U4KFZ9_9VIBR</name>
<dbReference type="SUPFAM" id="SSF53850">
    <property type="entry name" value="Periplasmic binding protein-like II"/>
    <property type="match status" value="1"/>
</dbReference>
<evidence type="ECO:0000256" key="3">
    <source>
        <dbReference type="ARBA" id="ARBA00023125"/>
    </source>
</evidence>
<feature type="domain" description="HTH lysR-type" evidence="5">
    <location>
        <begin position="1"/>
        <end position="58"/>
    </location>
</feature>
<proteinExistence type="inferred from homology"/>
<dbReference type="FunFam" id="1.10.10.10:FF:000001">
    <property type="entry name" value="LysR family transcriptional regulator"/>
    <property type="match status" value="1"/>
</dbReference>
<dbReference type="InterPro" id="IPR036390">
    <property type="entry name" value="WH_DNA-bd_sf"/>
</dbReference>
<dbReference type="OrthoDB" id="646694at2"/>
<dbReference type="PANTHER" id="PTHR30126">
    <property type="entry name" value="HTH-TYPE TRANSCRIPTIONAL REGULATOR"/>
    <property type="match status" value="1"/>
</dbReference>
<keyword evidence="3" id="KW-0238">DNA-binding</keyword>
<dbReference type="PANTHER" id="PTHR30126:SF40">
    <property type="entry name" value="HTH-TYPE TRANSCRIPTIONAL REGULATOR GLTR"/>
    <property type="match status" value="1"/>
</dbReference>
<dbReference type="AlphaFoldDB" id="U4KFZ9"/>
<dbReference type="GO" id="GO:0003700">
    <property type="term" value="F:DNA-binding transcription factor activity"/>
    <property type="evidence" value="ECO:0007669"/>
    <property type="project" value="InterPro"/>
</dbReference>
<keyword evidence="4" id="KW-0804">Transcription</keyword>
<dbReference type="InterPro" id="IPR000847">
    <property type="entry name" value="LysR_HTH_N"/>
</dbReference>
<evidence type="ECO:0000313" key="6">
    <source>
        <dbReference type="EMBL" id="CCO59933.1"/>
    </source>
</evidence>
<dbReference type="eggNOG" id="COG0583">
    <property type="taxonomic scope" value="Bacteria"/>
</dbReference>
<dbReference type="Gene3D" id="3.40.190.10">
    <property type="entry name" value="Periplasmic binding protein-like II"/>
    <property type="match status" value="2"/>
</dbReference>
<evidence type="ECO:0000259" key="5">
    <source>
        <dbReference type="PROSITE" id="PS50931"/>
    </source>
</evidence>
<comment type="similarity">
    <text evidence="1">Belongs to the LysR transcriptional regulatory family.</text>
</comment>
<dbReference type="PRINTS" id="PR00039">
    <property type="entry name" value="HTHLYSR"/>
</dbReference>
<evidence type="ECO:0000256" key="4">
    <source>
        <dbReference type="ARBA" id="ARBA00023163"/>
    </source>
</evidence>
<dbReference type="KEGG" id="vni:VIBNI_B0101"/>
<evidence type="ECO:0000313" key="7">
    <source>
        <dbReference type="Proteomes" id="UP000016895"/>
    </source>
</evidence>
<protein>
    <submittedName>
        <fullName evidence="6">Putative Transcriptional regulator, LysR family</fullName>
    </submittedName>
</protein>
<dbReference type="Proteomes" id="UP000016895">
    <property type="component" value="Chromosome 2"/>
</dbReference>
<dbReference type="Pfam" id="PF00126">
    <property type="entry name" value="HTH_1"/>
    <property type="match status" value="1"/>
</dbReference>
<dbReference type="PATRIC" id="fig|1260221.3.peg.3789"/>
<keyword evidence="7" id="KW-1185">Reference proteome</keyword>